<evidence type="ECO:0000313" key="13">
    <source>
        <dbReference type="EMBL" id="KKQ92411.1"/>
    </source>
</evidence>
<comment type="similarity">
    <text evidence="2 8">Belongs to the peptidase A24 family.</text>
</comment>
<dbReference type="Gene3D" id="1.20.120.1220">
    <property type="match status" value="1"/>
</dbReference>
<dbReference type="GO" id="GO:0005886">
    <property type="term" value="C:plasma membrane"/>
    <property type="evidence" value="ECO:0007669"/>
    <property type="project" value="UniProtKB-SubCell"/>
</dbReference>
<feature type="domain" description="Prepilin type IV endopeptidase peptidase" evidence="11">
    <location>
        <begin position="103"/>
        <end position="209"/>
    </location>
</feature>
<feature type="transmembrane region" description="Helical" evidence="10">
    <location>
        <begin position="6"/>
        <end position="25"/>
    </location>
</feature>
<reference evidence="13 14" key="1">
    <citation type="journal article" date="2015" name="Nature">
        <title>rRNA introns, odd ribosomes, and small enigmatic genomes across a large radiation of phyla.</title>
        <authorList>
            <person name="Brown C.T."/>
            <person name="Hug L.A."/>
            <person name="Thomas B.C."/>
            <person name="Sharon I."/>
            <person name="Castelle C.J."/>
            <person name="Singh A."/>
            <person name="Wilkins M.J."/>
            <person name="Williams K.H."/>
            <person name="Banfield J.F."/>
        </authorList>
    </citation>
    <scope>NUCLEOTIDE SEQUENCE [LARGE SCALE GENOMIC DNA]</scope>
</reference>
<comment type="caution">
    <text evidence="13">The sequence shown here is derived from an EMBL/GenBank/DDBJ whole genome shotgun (WGS) entry which is preliminary data.</text>
</comment>
<dbReference type="InterPro" id="IPR050882">
    <property type="entry name" value="Prepilin_peptidase/N-MTase"/>
</dbReference>
<sequence>MFLEILFIALGLVFGSFFTAFSFRFPKGISIVSGRSYCPKCKHKIAWYDNVPVLSFLFLRGRCRNCTKHISWRYPLIEITTALGFLLIWQKFSFEYIPLFTYLVVFSILILIFIIDLEHQIIPDYLTFSGMVFYLLFFSLLSTTHSLYSDLLAGFASASFLLLINLFTKGRGMGLGDVKFAVMGGIIIGLKFSPIWLFLSFLTGGVAGIILILLGRAALKDRVAFGPFLITGLLLTFVLGSKLLSFLGF</sequence>
<feature type="transmembrane region" description="Helical" evidence="10">
    <location>
        <begin position="122"/>
        <end position="141"/>
    </location>
</feature>
<keyword evidence="7 10" id="KW-0472">Membrane</keyword>
<evidence type="ECO:0000256" key="9">
    <source>
        <dbReference type="RuleBase" id="RU003794"/>
    </source>
</evidence>
<feature type="transmembrane region" description="Helical" evidence="10">
    <location>
        <begin position="96"/>
        <end position="115"/>
    </location>
</feature>
<dbReference type="Proteomes" id="UP000034774">
    <property type="component" value="Unassembled WGS sequence"/>
</dbReference>
<keyword evidence="9" id="KW-0378">Hydrolase</keyword>
<evidence type="ECO:0000256" key="6">
    <source>
        <dbReference type="ARBA" id="ARBA00022989"/>
    </source>
</evidence>
<dbReference type="GO" id="GO:0008168">
    <property type="term" value="F:methyltransferase activity"/>
    <property type="evidence" value="ECO:0007669"/>
    <property type="project" value="UniProtKB-KW"/>
</dbReference>
<dbReference type="InterPro" id="IPR010627">
    <property type="entry name" value="Prepilin_pept_A24_N"/>
</dbReference>
<evidence type="ECO:0000256" key="1">
    <source>
        <dbReference type="ARBA" id="ARBA00004429"/>
    </source>
</evidence>
<dbReference type="EMBL" id="LBVU01000002">
    <property type="protein sequence ID" value="KKQ92411.1"/>
    <property type="molecule type" value="Genomic_DNA"/>
</dbReference>
<gene>
    <name evidence="13" type="ORF">UT17_C0002G0074</name>
</gene>
<keyword evidence="6 10" id="KW-1133">Transmembrane helix</keyword>
<evidence type="ECO:0000259" key="11">
    <source>
        <dbReference type="Pfam" id="PF01478"/>
    </source>
</evidence>
<dbReference type="Pfam" id="PF01478">
    <property type="entry name" value="Peptidase_A24"/>
    <property type="match status" value="1"/>
</dbReference>
<feature type="transmembrane region" description="Helical" evidence="10">
    <location>
        <begin position="147"/>
        <end position="168"/>
    </location>
</feature>
<protein>
    <recommendedName>
        <fullName evidence="9">Prepilin leader peptidase/N-methyltransferase</fullName>
        <ecNumber evidence="9">2.1.1.-</ecNumber>
        <ecNumber evidence="9">3.4.23.43</ecNumber>
    </recommendedName>
</protein>
<dbReference type="GO" id="GO:0004190">
    <property type="term" value="F:aspartic-type endopeptidase activity"/>
    <property type="evidence" value="ECO:0007669"/>
    <property type="project" value="UniProtKB-EC"/>
</dbReference>
<dbReference type="STRING" id="1618572.UT17_C0002G0074"/>
<feature type="transmembrane region" description="Helical" evidence="10">
    <location>
        <begin position="225"/>
        <end position="247"/>
    </location>
</feature>
<dbReference type="AlphaFoldDB" id="A0A0G0PSS7"/>
<keyword evidence="5 9" id="KW-0812">Transmembrane</keyword>
<evidence type="ECO:0000256" key="8">
    <source>
        <dbReference type="RuleBase" id="RU003793"/>
    </source>
</evidence>
<feature type="transmembrane region" description="Helical" evidence="10">
    <location>
        <begin position="72"/>
        <end position="90"/>
    </location>
</feature>
<keyword evidence="9" id="KW-0645">Protease</keyword>
<keyword evidence="9" id="KW-0489">Methyltransferase</keyword>
<evidence type="ECO:0000256" key="7">
    <source>
        <dbReference type="ARBA" id="ARBA00023136"/>
    </source>
</evidence>
<evidence type="ECO:0000256" key="4">
    <source>
        <dbReference type="ARBA" id="ARBA00022519"/>
    </source>
</evidence>
<dbReference type="PANTHER" id="PTHR30487">
    <property type="entry name" value="TYPE 4 PREPILIN-LIKE PROTEINS LEADER PEPTIDE-PROCESSING ENZYME"/>
    <property type="match status" value="1"/>
</dbReference>
<evidence type="ECO:0000256" key="10">
    <source>
        <dbReference type="SAM" id="Phobius"/>
    </source>
</evidence>
<keyword evidence="3" id="KW-1003">Cell membrane</keyword>
<name>A0A0G0PSS7_9BACT</name>
<keyword evidence="4" id="KW-0997">Cell inner membrane</keyword>
<dbReference type="GO" id="GO:0032259">
    <property type="term" value="P:methylation"/>
    <property type="evidence" value="ECO:0007669"/>
    <property type="project" value="UniProtKB-KW"/>
</dbReference>
<feature type="domain" description="Prepilin peptidase A24 N-terminal" evidence="12">
    <location>
        <begin position="10"/>
        <end position="92"/>
    </location>
</feature>
<dbReference type="PRINTS" id="PR00864">
    <property type="entry name" value="PREPILNPTASE"/>
</dbReference>
<comment type="catalytic activity">
    <reaction evidence="9">
        <text>Typically cleaves a -Gly-|-Phe- bond to release an N-terminal, basic peptide of 5-8 residues from type IV prepilin, and then N-methylates the new N-terminal amino group, the methyl donor being S-adenosyl-L-methionine.</text>
        <dbReference type="EC" id="3.4.23.43"/>
    </reaction>
</comment>
<evidence type="ECO:0000259" key="12">
    <source>
        <dbReference type="Pfam" id="PF06750"/>
    </source>
</evidence>
<keyword evidence="9" id="KW-0511">Multifunctional enzyme</keyword>
<dbReference type="InterPro" id="IPR014032">
    <property type="entry name" value="Peptidase_A24A_bac"/>
</dbReference>
<dbReference type="InterPro" id="IPR000045">
    <property type="entry name" value="Prepilin_IV_endopep_pep"/>
</dbReference>
<dbReference type="PANTHER" id="PTHR30487:SF0">
    <property type="entry name" value="PREPILIN LEADER PEPTIDASE_N-METHYLTRANSFERASE-RELATED"/>
    <property type="match status" value="1"/>
</dbReference>
<organism evidence="13 14">
    <name type="scientific">Candidatus Woesebacteria bacterium GW2011_GWB1_39_10</name>
    <dbReference type="NCBI Taxonomy" id="1618572"/>
    <lineage>
        <taxon>Bacteria</taxon>
        <taxon>Candidatus Woeseibacteriota</taxon>
    </lineage>
</organism>
<dbReference type="EC" id="3.4.23.43" evidence="9"/>
<dbReference type="EC" id="2.1.1.-" evidence="9"/>
<comment type="subcellular location">
    <subcellularLocation>
        <location evidence="1">Cell inner membrane</location>
        <topology evidence="1">Multi-pass membrane protein</topology>
    </subcellularLocation>
    <subcellularLocation>
        <location evidence="9">Cell membrane</location>
        <topology evidence="9">Multi-pass membrane protein</topology>
    </subcellularLocation>
</comment>
<proteinExistence type="inferred from homology"/>
<keyword evidence="9" id="KW-0808">Transferase</keyword>
<evidence type="ECO:0000256" key="5">
    <source>
        <dbReference type="ARBA" id="ARBA00022692"/>
    </source>
</evidence>
<evidence type="ECO:0000256" key="3">
    <source>
        <dbReference type="ARBA" id="ARBA00022475"/>
    </source>
</evidence>
<accession>A0A0G0PSS7</accession>
<dbReference type="Pfam" id="PF06750">
    <property type="entry name" value="A24_N_bact"/>
    <property type="match status" value="1"/>
</dbReference>
<dbReference type="GO" id="GO:0006465">
    <property type="term" value="P:signal peptide processing"/>
    <property type="evidence" value="ECO:0007669"/>
    <property type="project" value="TreeGrafter"/>
</dbReference>
<comment type="function">
    <text evidence="9">Plays an essential role in type IV pili and type II pseudopili formation by proteolytically removing the leader sequence from substrate proteins and subsequently monomethylating the alpha-amino group of the newly exposed N-terminal phenylalanine.</text>
</comment>
<evidence type="ECO:0000313" key="14">
    <source>
        <dbReference type="Proteomes" id="UP000034774"/>
    </source>
</evidence>
<feature type="transmembrane region" description="Helical" evidence="10">
    <location>
        <begin position="180"/>
        <end position="213"/>
    </location>
</feature>
<evidence type="ECO:0000256" key="2">
    <source>
        <dbReference type="ARBA" id="ARBA00005801"/>
    </source>
</evidence>
<dbReference type="PATRIC" id="fig|1618572.3.peg.235"/>